<dbReference type="EMBL" id="KY684086">
    <property type="protein sequence ID" value="ARF09662.1"/>
    <property type="molecule type" value="Genomic_DNA"/>
</dbReference>
<organism evidence="1">
    <name type="scientific">Indivirus ILV1</name>
    <dbReference type="NCBI Taxonomy" id="1977633"/>
    <lineage>
        <taxon>Viruses</taxon>
        <taxon>Varidnaviria</taxon>
        <taxon>Bamfordvirae</taxon>
        <taxon>Nucleocytoviricota</taxon>
        <taxon>Megaviricetes</taxon>
        <taxon>Imitervirales</taxon>
        <taxon>Mimiviridae</taxon>
        <taxon>Klosneuvirinae</taxon>
        <taxon>Indivirus</taxon>
    </lineage>
</organism>
<evidence type="ECO:0000313" key="1">
    <source>
        <dbReference type="EMBL" id="ARF09662.1"/>
    </source>
</evidence>
<reference evidence="1" key="1">
    <citation type="journal article" date="2017" name="Science">
        <title>Giant viruses with an expanded complement of translation system components.</title>
        <authorList>
            <person name="Schulz F."/>
            <person name="Yutin N."/>
            <person name="Ivanova N.N."/>
            <person name="Ortega D.R."/>
            <person name="Lee T.K."/>
            <person name="Vierheilig J."/>
            <person name="Daims H."/>
            <person name="Horn M."/>
            <person name="Wagner M."/>
            <person name="Jensen G.J."/>
            <person name="Kyrpides N.C."/>
            <person name="Koonin E.V."/>
            <person name="Woyke T."/>
        </authorList>
    </citation>
    <scope>NUCLEOTIDE SEQUENCE</scope>
    <source>
        <strain evidence="1">ILV1</strain>
    </source>
</reference>
<proteinExistence type="predicted"/>
<name>A0A1V0SD75_9VIRU</name>
<sequence length="87" mass="10116">MQELLQTLVSVPLVEFDETRCVFGNEAHFNYYNNYLHLEGSNTIVSDLDDTFNETLVRWLCGCSNDNDSNESSRKLFETYVNQLLKN</sequence>
<accession>A0A1V0SD75</accession>
<gene>
    <name evidence="1" type="ORF">Indivirus_2_41</name>
</gene>
<protein>
    <submittedName>
        <fullName evidence="1">Uncharacterized protein</fullName>
    </submittedName>
</protein>